<dbReference type="RefSeq" id="XP_005778331.1">
    <property type="nucleotide sequence ID" value="XM_005778274.1"/>
</dbReference>
<dbReference type="GeneID" id="17271449"/>
<evidence type="ECO:0000313" key="2">
    <source>
        <dbReference type="EnsemblProtists" id="EOD25902"/>
    </source>
</evidence>
<organism evidence="2 3">
    <name type="scientific">Emiliania huxleyi (strain CCMP1516)</name>
    <dbReference type="NCBI Taxonomy" id="280463"/>
    <lineage>
        <taxon>Eukaryota</taxon>
        <taxon>Haptista</taxon>
        <taxon>Haptophyta</taxon>
        <taxon>Prymnesiophyceae</taxon>
        <taxon>Isochrysidales</taxon>
        <taxon>Noelaerhabdaceae</taxon>
        <taxon>Emiliania</taxon>
    </lineage>
</organism>
<accession>A0A0D3JQW7</accession>
<dbReference type="PaxDb" id="2903-EOD25902"/>
<dbReference type="KEGG" id="ehx:EMIHUDRAFT_254544"/>
<evidence type="ECO:0000256" key="1">
    <source>
        <dbReference type="SAM" id="Phobius"/>
    </source>
</evidence>
<reference evidence="3" key="1">
    <citation type="journal article" date="2013" name="Nature">
        <title>Pan genome of the phytoplankton Emiliania underpins its global distribution.</title>
        <authorList>
            <person name="Read B.A."/>
            <person name="Kegel J."/>
            <person name="Klute M.J."/>
            <person name="Kuo A."/>
            <person name="Lefebvre S.C."/>
            <person name="Maumus F."/>
            <person name="Mayer C."/>
            <person name="Miller J."/>
            <person name="Monier A."/>
            <person name="Salamov A."/>
            <person name="Young J."/>
            <person name="Aguilar M."/>
            <person name="Claverie J.M."/>
            <person name="Frickenhaus S."/>
            <person name="Gonzalez K."/>
            <person name="Herman E.K."/>
            <person name="Lin Y.C."/>
            <person name="Napier J."/>
            <person name="Ogata H."/>
            <person name="Sarno A.F."/>
            <person name="Shmutz J."/>
            <person name="Schroeder D."/>
            <person name="de Vargas C."/>
            <person name="Verret F."/>
            <person name="von Dassow P."/>
            <person name="Valentin K."/>
            <person name="Van de Peer Y."/>
            <person name="Wheeler G."/>
            <person name="Dacks J.B."/>
            <person name="Delwiche C.F."/>
            <person name="Dyhrman S.T."/>
            <person name="Glockner G."/>
            <person name="John U."/>
            <person name="Richards T."/>
            <person name="Worden A.Z."/>
            <person name="Zhang X."/>
            <person name="Grigoriev I.V."/>
            <person name="Allen A.E."/>
            <person name="Bidle K."/>
            <person name="Borodovsky M."/>
            <person name="Bowler C."/>
            <person name="Brownlee C."/>
            <person name="Cock J.M."/>
            <person name="Elias M."/>
            <person name="Gladyshev V.N."/>
            <person name="Groth M."/>
            <person name="Guda C."/>
            <person name="Hadaegh A."/>
            <person name="Iglesias-Rodriguez M.D."/>
            <person name="Jenkins J."/>
            <person name="Jones B.M."/>
            <person name="Lawson T."/>
            <person name="Leese F."/>
            <person name="Lindquist E."/>
            <person name="Lobanov A."/>
            <person name="Lomsadze A."/>
            <person name="Malik S.B."/>
            <person name="Marsh M.E."/>
            <person name="Mackinder L."/>
            <person name="Mock T."/>
            <person name="Mueller-Roeber B."/>
            <person name="Pagarete A."/>
            <person name="Parker M."/>
            <person name="Probert I."/>
            <person name="Quesneville H."/>
            <person name="Raines C."/>
            <person name="Rensing S.A."/>
            <person name="Riano-Pachon D.M."/>
            <person name="Richier S."/>
            <person name="Rokitta S."/>
            <person name="Shiraiwa Y."/>
            <person name="Soanes D.M."/>
            <person name="van der Giezen M."/>
            <person name="Wahlund T.M."/>
            <person name="Williams B."/>
            <person name="Wilson W."/>
            <person name="Wolfe G."/>
            <person name="Wurch L.L."/>
        </authorList>
    </citation>
    <scope>NUCLEOTIDE SEQUENCE</scope>
</reference>
<evidence type="ECO:0008006" key="4">
    <source>
        <dbReference type="Google" id="ProtNLM"/>
    </source>
</evidence>
<dbReference type="HOGENOM" id="CLU_2965699_0_0_1"/>
<dbReference type="AlphaFoldDB" id="A0A0D3JQW7"/>
<feature type="transmembrane region" description="Helical" evidence="1">
    <location>
        <begin position="30"/>
        <end position="50"/>
    </location>
</feature>
<evidence type="ECO:0000313" key="3">
    <source>
        <dbReference type="Proteomes" id="UP000013827"/>
    </source>
</evidence>
<reference evidence="2" key="2">
    <citation type="submission" date="2024-10" db="UniProtKB">
        <authorList>
            <consortium name="EnsemblProtists"/>
        </authorList>
    </citation>
    <scope>IDENTIFICATION</scope>
</reference>
<sequence length="59" mass="6762">MGATFLGAVPWNTSLRRLFDCARLDEVMRVFFPLAYFLYMGIMYAVLPLYPHNEGCIGI</sequence>
<protein>
    <recommendedName>
        <fullName evidence="4">ABC-2 type transporter domain-containing protein</fullName>
    </recommendedName>
</protein>
<dbReference type="Proteomes" id="UP000013827">
    <property type="component" value="Unassembled WGS sequence"/>
</dbReference>
<name>A0A0D3JQW7_EMIH1</name>
<keyword evidence="3" id="KW-1185">Reference proteome</keyword>
<keyword evidence="1" id="KW-0472">Membrane</keyword>
<proteinExistence type="predicted"/>
<keyword evidence="1" id="KW-0812">Transmembrane</keyword>
<keyword evidence="1" id="KW-1133">Transmembrane helix</keyword>
<dbReference type="EnsemblProtists" id="EOD25902">
    <property type="protein sequence ID" value="EOD25902"/>
    <property type="gene ID" value="EMIHUDRAFT_254544"/>
</dbReference>